<evidence type="ECO:0000256" key="4">
    <source>
        <dbReference type="ARBA" id="ARBA00022729"/>
    </source>
</evidence>
<evidence type="ECO:0000256" key="5">
    <source>
        <dbReference type="RuleBase" id="RU003512"/>
    </source>
</evidence>
<protein>
    <submittedName>
        <fullName evidence="7">Zinc ABC transporter, substrate-binding protein ZnuA</fullName>
    </submittedName>
</protein>
<name>A0A6J4U099_9ACTN</name>
<organism evidence="7">
    <name type="scientific">uncultured Solirubrobacteraceae bacterium</name>
    <dbReference type="NCBI Taxonomy" id="1162706"/>
    <lineage>
        <taxon>Bacteria</taxon>
        <taxon>Bacillati</taxon>
        <taxon>Actinomycetota</taxon>
        <taxon>Thermoleophilia</taxon>
        <taxon>Solirubrobacterales</taxon>
        <taxon>Solirubrobacteraceae</taxon>
        <taxon>environmental samples</taxon>
    </lineage>
</organism>
<evidence type="ECO:0000256" key="1">
    <source>
        <dbReference type="ARBA" id="ARBA00004196"/>
    </source>
</evidence>
<dbReference type="SUPFAM" id="SSF53807">
    <property type="entry name" value="Helical backbone' metal receptor"/>
    <property type="match status" value="1"/>
</dbReference>
<dbReference type="GO" id="GO:0007155">
    <property type="term" value="P:cell adhesion"/>
    <property type="evidence" value="ECO:0007669"/>
    <property type="project" value="InterPro"/>
</dbReference>
<keyword evidence="3" id="KW-0479">Metal-binding</keyword>
<feature type="signal peptide" evidence="6">
    <location>
        <begin position="1"/>
        <end position="19"/>
    </location>
</feature>
<reference evidence="7" key="1">
    <citation type="submission" date="2020-02" db="EMBL/GenBank/DDBJ databases">
        <authorList>
            <person name="Meier V. D."/>
        </authorList>
    </citation>
    <scope>NUCLEOTIDE SEQUENCE</scope>
    <source>
        <strain evidence="7">AVDCRST_MAG30</strain>
    </source>
</reference>
<dbReference type="GO" id="GO:0046872">
    <property type="term" value="F:metal ion binding"/>
    <property type="evidence" value="ECO:0007669"/>
    <property type="project" value="UniProtKB-KW"/>
</dbReference>
<evidence type="ECO:0000256" key="2">
    <source>
        <dbReference type="ARBA" id="ARBA00022448"/>
    </source>
</evidence>
<dbReference type="GO" id="GO:0030001">
    <property type="term" value="P:metal ion transport"/>
    <property type="evidence" value="ECO:0007669"/>
    <property type="project" value="InterPro"/>
</dbReference>
<keyword evidence="2 5" id="KW-0813">Transport</keyword>
<evidence type="ECO:0000256" key="3">
    <source>
        <dbReference type="ARBA" id="ARBA00022723"/>
    </source>
</evidence>
<evidence type="ECO:0000313" key="7">
    <source>
        <dbReference type="EMBL" id="CAA9535461.1"/>
    </source>
</evidence>
<sequence>MTCVLRRSLLLLALGAVLAGCGEEGAASPGGGRIEVVATTTHLADIARNVAGDRAEVRGLLAANADPHEHEVRPSDVDALTDAAVVLRSGGDLDDWLAEAVQSAGSDARVTTVADSIGAEGDDPHWWQDPRNGAAAAAAIRDALTQADPEGAAAYRANSAAYVRKVQALDRAVAACMREVPAEQRKLVTTHDALGFYAERYGIEVVGAVIPSLSTRGQPSAGETAELVETIRRERVAAIFAESAVEPKVEEAIARESGAQVGRALYADTLGPAGSDGATYLGSIRANTLALVEGFSDGAASCSLPPA</sequence>
<dbReference type="InterPro" id="IPR006128">
    <property type="entry name" value="Lipoprotein_PsaA-like"/>
</dbReference>
<gene>
    <name evidence="7" type="ORF">AVDCRST_MAG30-4183</name>
</gene>
<dbReference type="InterPro" id="IPR006127">
    <property type="entry name" value="ZnuA-like"/>
</dbReference>
<comment type="similarity">
    <text evidence="5">Belongs to the bacterial solute-binding protein 9 family.</text>
</comment>
<dbReference type="PROSITE" id="PS51257">
    <property type="entry name" value="PROKAR_LIPOPROTEIN"/>
    <property type="match status" value="1"/>
</dbReference>
<dbReference type="InterPro" id="IPR006129">
    <property type="entry name" value="AdhesinB"/>
</dbReference>
<feature type="chain" id="PRO_5039080426" evidence="6">
    <location>
        <begin position="20"/>
        <end position="307"/>
    </location>
</feature>
<dbReference type="PRINTS" id="PR00690">
    <property type="entry name" value="ADHESNFAMILY"/>
</dbReference>
<proteinExistence type="inferred from homology"/>
<keyword evidence="4 6" id="KW-0732">Signal</keyword>
<dbReference type="Gene3D" id="3.40.50.1980">
    <property type="entry name" value="Nitrogenase molybdenum iron protein domain"/>
    <property type="match status" value="2"/>
</dbReference>
<dbReference type="Pfam" id="PF01297">
    <property type="entry name" value="ZnuA"/>
    <property type="match status" value="1"/>
</dbReference>
<dbReference type="PANTHER" id="PTHR42953:SF1">
    <property type="entry name" value="METAL-BINDING PROTEIN HI_0362-RELATED"/>
    <property type="match status" value="1"/>
</dbReference>
<dbReference type="InterPro" id="IPR050492">
    <property type="entry name" value="Bact_metal-bind_prot9"/>
</dbReference>
<dbReference type="PANTHER" id="PTHR42953">
    <property type="entry name" value="HIGH-AFFINITY ZINC UPTAKE SYSTEM PROTEIN ZNUA-RELATED"/>
    <property type="match status" value="1"/>
</dbReference>
<comment type="subcellular location">
    <subcellularLocation>
        <location evidence="1">Cell envelope</location>
    </subcellularLocation>
</comment>
<dbReference type="GO" id="GO:0030313">
    <property type="term" value="C:cell envelope"/>
    <property type="evidence" value="ECO:0007669"/>
    <property type="project" value="UniProtKB-SubCell"/>
</dbReference>
<dbReference type="AlphaFoldDB" id="A0A6J4U099"/>
<evidence type="ECO:0000256" key="6">
    <source>
        <dbReference type="SAM" id="SignalP"/>
    </source>
</evidence>
<accession>A0A6J4U099</accession>
<dbReference type="PRINTS" id="PR00691">
    <property type="entry name" value="ADHESINB"/>
</dbReference>
<dbReference type="EMBL" id="CADCVS010000545">
    <property type="protein sequence ID" value="CAA9535461.1"/>
    <property type="molecule type" value="Genomic_DNA"/>
</dbReference>